<keyword evidence="2" id="KW-0614">Plasmid</keyword>
<proteinExistence type="predicted"/>
<evidence type="ECO:0000313" key="4">
    <source>
        <dbReference type="Proteomes" id="UP001150001"/>
    </source>
</evidence>
<reference evidence="1" key="2">
    <citation type="submission" date="2022-11" db="EMBL/GenBank/DDBJ databases">
        <title>Role of the vibriolysin VemA secreted by the emergent pathogen Vibrio europaeus in the colonization of Manila clam mucus.</title>
        <authorList>
            <person name="Martinez C."/>
            <person name="Rodriguez S."/>
            <person name="Vences A."/>
            <person name="Barja J.L."/>
            <person name="Toranzo A.E."/>
            <person name="Dubert J."/>
        </authorList>
    </citation>
    <scope>NUCLEOTIDE SEQUENCE</scope>
    <source>
        <strain evidence="1">3454</strain>
    </source>
</reference>
<keyword evidence="4" id="KW-1185">Reference proteome</keyword>
<dbReference type="Proteomes" id="UP000094761">
    <property type="component" value="Unassembled WGS sequence"/>
</dbReference>
<geneLocation type="plasmid" evidence="2">
    <name>p251_like</name>
</geneLocation>
<dbReference type="GeneID" id="78078730"/>
<dbReference type="EMBL" id="JAPFIT010000033">
    <property type="protein sequence ID" value="MDC5743390.1"/>
    <property type="molecule type" value="Genomic_DNA"/>
</dbReference>
<dbReference type="AlphaFoldDB" id="A0A178J4W4"/>
<organism evidence="2 3">
    <name type="scientific">Vibrio europaeus</name>
    <dbReference type="NCBI Taxonomy" id="300876"/>
    <lineage>
        <taxon>Bacteria</taxon>
        <taxon>Pseudomonadati</taxon>
        <taxon>Pseudomonadota</taxon>
        <taxon>Gammaproteobacteria</taxon>
        <taxon>Vibrionales</taxon>
        <taxon>Vibrionaceae</taxon>
        <taxon>Vibrio</taxon>
        <taxon>Vibrio oreintalis group</taxon>
    </lineage>
</organism>
<accession>A0A178J4W4</accession>
<evidence type="ECO:0000313" key="1">
    <source>
        <dbReference type="EMBL" id="MDC5743390.1"/>
    </source>
</evidence>
<dbReference type="EMBL" id="LUAX01000008">
    <property type="protein sequence ID" value="OAM96697.1"/>
    <property type="molecule type" value="Genomic_DNA"/>
</dbReference>
<dbReference type="RefSeq" id="WP_049844483.1">
    <property type="nucleotide sequence ID" value="NZ_JAPFIM010000025.1"/>
</dbReference>
<sequence length="161" mass="18113">MMSADNWLKLSLLLALLTTLANVALKVRDLPAFMNGEASQLFYSISTNYRPNGGVVHIEELNTIDVNWGFLDRSYASRMIAGEDNAIHFSYFAEFYTDNIIQFSQYSLDSGLPGGQKVLDVDAHALSRLTTETLQVVYQQGPVVCYVKLLEGCTRCMMRRK</sequence>
<gene>
    <name evidence="2" type="ORF">AZ468_23675</name>
    <name evidence="1" type="ORF">OPW20_25325</name>
</gene>
<protein>
    <submittedName>
        <fullName evidence="2">Uncharacterized protein</fullName>
    </submittedName>
</protein>
<comment type="caution">
    <text evidence="2">The sequence shown here is derived from an EMBL/GenBank/DDBJ whole genome shotgun (WGS) entry which is preliminary data.</text>
</comment>
<evidence type="ECO:0000313" key="3">
    <source>
        <dbReference type="Proteomes" id="UP000094761"/>
    </source>
</evidence>
<name>A0A178J4W4_9VIBR</name>
<reference evidence="2 3" key="1">
    <citation type="submission" date="2016-03" db="EMBL/GenBank/DDBJ databases">
        <title>Draft genome sequence of the Vibrio tubiashii subs. europaeus.</title>
        <authorList>
            <person name="Spinard E."/>
            <person name="Dubert J."/>
            <person name="Nelson D.R."/>
            <person name="Barja J.L."/>
        </authorList>
    </citation>
    <scope>NUCLEOTIDE SEQUENCE [LARGE SCALE GENOMIC DNA]</scope>
    <source>
        <strain evidence="3">PP-638</strain>
        <strain evidence="2">PP2-638</strain>
        <plasmid evidence="2">p251_like</plasmid>
    </source>
</reference>
<evidence type="ECO:0000313" key="2">
    <source>
        <dbReference type="EMBL" id="OAM96697.1"/>
    </source>
</evidence>
<dbReference type="OrthoDB" id="9880957at2"/>
<dbReference type="Proteomes" id="UP001150001">
    <property type="component" value="Unassembled WGS sequence"/>
</dbReference>